<dbReference type="AlphaFoldDB" id="A0A2J5HUZ5"/>
<proteinExistence type="predicted"/>
<dbReference type="OrthoDB" id="9451547at2759"/>
<accession>A0A2J5HUZ5</accession>
<feature type="transmembrane region" description="Helical" evidence="1">
    <location>
        <begin position="116"/>
        <end position="135"/>
    </location>
</feature>
<sequence>MVAIAAEQWESANQSVETFSRLGHRASWSRRHAFLADMGGIRIKAPDLDEPLPVTSYQLAWLVEHQHLPMPGITLAMVDDKDRNDGFARAATLVQIIWFPVQCVGRWIQGIGLTTFELTTVAFILCTLHTFFFWFDKPQDVEVPFDIQTTRLISEMLARQQPNAQNPSPRAWLSAVQAPPDPRSLTTPFWFGVGAVFGTKTRSSPDSTWRFENSQTTPPKGITTPQMLYGILFELAYFGMHLVGWILVFPTTVERVLWTTASLTLLGLLLLYLSAWAIGQRVAPAAARFLFHQDATTIIEIATLFPRWAQIVIHAPVIVIYVLARGYILV</sequence>
<dbReference type="EMBL" id="KZ559540">
    <property type="protein sequence ID" value="PLN81117.1"/>
    <property type="molecule type" value="Genomic_DNA"/>
</dbReference>
<gene>
    <name evidence="2" type="ORF">BDW42DRAFT_169621</name>
</gene>
<organism evidence="2 3">
    <name type="scientific">Aspergillus taichungensis</name>
    <dbReference type="NCBI Taxonomy" id="482145"/>
    <lineage>
        <taxon>Eukaryota</taxon>
        <taxon>Fungi</taxon>
        <taxon>Dikarya</taxon>
        <taxon>Ascomycota</taxon>
        <taxon>Pezizomycotina</taxon>
        <taxon>Eurotiomycetes</taxon>
        <taxon>Eurotiomycetidae</taxon>
        <taxon>Eurotiales</taxon>
        <taxon>Aspergillaceae</taxon>
        <taxon>Aspergillus</taxon>
        <taxon>Aspergillus subgen. Circumdati</taxon>
    </lineage>
</organism>
<dbReference type="PANTHER" id="PTHR35043:SF8">
    <property type="entry name" value="DUF4220 DOMAIN-CONTAINING PROTEIN"/>
    <property type="match status" value="1"/>
</dbReference>
<name>A0A2J5HUZ5_9EURO</name>
<dbReference type="Proteomes" id="UP000235023">
    <property type="component" value="Unassembled WGS sequence"/>
</dbReference>
<dbReference type="PANTHER" id="PTHR35043">
    <property type="entry name" value="TRANSCRIPTION FACTOR DOMAIN-CONTAINING PROTEIN"/>
    <property type="match status" value="1"/>
</dbReference>
<protein>
    <submittedName>
        <fullName evidence="2">Uncharacterized protein</fullName>
    </submittedName>
</protein>
<feature type="transmembrane region" description="Helical" evidence="1">
    <location>
        <begin position="256"/>
        <end position="278"/>
    </location>
</feature>
<evidence type="ECO:0000313" key="3">
    <source>
        <dbReference type="Proteomes" id="UP000235023"/>
    </source>
</evidence>
<feature type="transmembrane region" description="Helical" evidence="1">
    <location>
        <begin position="227"/>
        <end position="249"/>
    </location>
</feature>
<keyword evidence="3" id="KW-1185">Reference proteome</keyword>
<feature type="transmembrane region" description="Helical" evidence="1">
    <location>
        <begin position="308"/>
        <end position="328"/>
    </location>
</feature>
<keyword evidence="1" id="KW-0472">Membrane</keyword>
<evidence type="ECO:0000313" key="2">
    <source>
        <dbReference type="EMBL" id="PLN81117.1"/>
    </source>
</evidence>
<reference evidence="3" key="1">
    <citation type="submission" date="2017-12" db="EMBL/GenBank/DDBJ databases">
        <authorList>
            <consortium name="DOE Joint Genome Institute"/>
            <person name="Mondo S.J."/>
            <person name="Kjaerbolling I."/>
            <person name="Vesth T.C."/>
            <person name="Frisvad J.C."/>
            <person name="Nybo J.L."/>
            <person name="Theobald S."/>
            <person name="Kuo A."/>
            <person name="Bowyer P."/>
            <person name="Matsuda Y."/>
            <person name="Lyhne E.K."/>
            <person name="Kogle M.E."/>
            <person name="Clum A."/>
            <person name="Lipzen A."/>
            <person name="Salamov A."/>
            <person name="Ngan C.Y."/>
            <person name="Daum C."/>
            <person name="Chiniquy J."/>
            <person name="Barry K."/>
            <person name="LaButti K."/>
            <person name="Haridas S."/>
            <person name="Simmons B.A."/>
            <person name="Magnuson J.K."/>
            <person name="Mortensen U.H."/>
            <person name="Larsen T.O."/>
            <person name="Grigoriev I.V."/>
            <person name="Baker S.E."/>
            <person name="Andersen M.R."/>
            <person name="Nordberg H.P."/>
            <person name="Cantor M.N."/>
            <person name="Hua S.X."/>
        </authorList>
    </citation>
    <scope>NUCLEOTIDE SEQUENCE [LARGE SCALE GENOMIC DNA]</scope>
    <source>
        <strain evidence="3">IBT 19404</strain>
    </source>
</reference>
<keyword evidence="1" id="KW-1133">Transmembrane helix</keyword>
<keyword evidence="1" id="KW-0812">Transmembrane</keyword>
<evidence type="ECO:0000256" key="1">
    <source>
        <dbReference type="SAM" id="Phobius"/>
    </source>
</evidence>